<reference evidence="2" key="1">
    <citation type="submission" date="2019-01" db="EMBL/GenBank/DDBJ databases">
        <title>Draft genomes of a novel of Sporanaerobacter strains.</title>
        <authorList>
            <person name="Ma S."/>
        </authorList>
    </citation>
    <scope>NUCLEOTIDE SEQUENCE [LARGE SCALE GENOMIC DNA]</scope>
    <source>
        <strain evidence="2">NJN-17</strain>
    </source>
</reference>
<dbReference type="EMBL" id="CP035282">
    <property type="protein sequence ID" value="QAT61377.1"/>
    <property type="molecule type" value="Genomic_DNA"/>
</dbReference>
<dbReference type="RefSeq" id="WP_083381987.1">
    <property type="nucleotide sequence ID" value="NZ_CP035282.1"/>
</dbReference>
<dbReference type="AlphaFoldDB" id="A0A410QBN4"/>
<dbReference type="OrthoDB" id="164847at2"/>
<keyword evidence="2" id="KW-1185">Reference proteome</keyword>
<sequence length="81" mass="9409">MYQIGDESMIGIIDRIEENIAMIEIDGEMVPTEIHKLPKGVKEGDVLEEKNGKFKILPKKTKERKKYMDNLFKELSGQRDK</sequence>
<name>A0A410QBN4_9FIRM</name>
<dbReference type="KEGG" id="spoa:EQM13_07195"/>
<protein>
    <submittedName>
        <fullName evidence="1">DUF3006 domain-containing protein</fullName>
    </submittedName>
</protein>
<proteinExistence type="predicted"/>
<gene>
    <name evidence="1" type="ORF">EQM13_07195</name>
</gene>
<evidence type="ECO:0000313" key="2">
    <source>
        <dbReference type="Proteomes" id="UP000287969"/>
    </source>
</evidence>
<accession>A0A410QBN4</accession>
<dbReference type="Pfam" id="PF11213">
    <property type="entry name" value="DUF3006"/>
    <property type="match status" value="1"/>
</dbReference>
<evidence type="ECO:0000313" key="1">
    <source>
        <dbReference type="EMBL" id="QAT61377.1"/>
    </source>
</evidence>
<dbReference type="Proteomes" id="UP000287969">
    <property type="component" value="Chromosome"/>
</dbReference>
<dbReference type="InterPro" id="IPR021377">
    <property type="entry name" value="DUF3006"/>
</dbReference>
<organism evidence="1 2">
    <name type="scientific">Acidilutibacter cellobiosedens</name>
    <dbReference type="NCBI Taxonomy" id="2507161"/>
    <lineage>
        <taxon>Bacteria</taxon>
        <taxon>Bacillati</taxon>
        <taxon>Bacillota</taxon>
        <taxon>Tissierellia</taxon>
        <taxon>Tissierellales</taxon>
        <taxon>Acidilutibacteraceae</taxon>
        <taxon>Acidilutibacter</taxon>
    </lineage>
</organism>